<evidence type="ECO:0000256" key="1">
    <source>
        <dbReference type="ARBA" id="ARBA00004370"/>
    </source>
</evidence>
<dbReference type="Pfam" id="PF01103">
    <property type="entry name" value="Omp85"/>
    <property type="match status" value="1"/>
</dbReference>
<organism evidence="11 12">
    <name type="scientific">Helicobacter apodemus</name>
    <dbReference type="NCBI Taxonomy" id="135569"/>
    <lineage>
        <taxon>Bacteria</taxon>
        <taxon>Pseudomonadati</taxon>
        <taxon>Campylobacterota</taxon>
        <taxon>Epsilonproteobacteria</taxon>
        <taxon>Campylobacterales</taxon>
        <taxon>Helicobacteraceae</taxon>
        <taxon>Helicobacter</taxon>
    </lineage>
</organism>
<evidence type="ECO:0000256" key="8">
    <source>
        <dbReference type="NCBIfam" id="TIGR03303"/>
    </source>
</evidence>
<dbReference type="EMBL" id="JRPC02000003">
    <property type="protein sequence ID" value="TLE16835.1"/>
    <property type="molecule type" value="Genomic_DNA"/>
</dbReference>
<evidence type="ECO:0000313" key="12">
    <source>
        <dbReference type="Proteomes" id="UP000029920"/>
    </source>
</evidence>
<dbReference type="PIRSF" id="PIRSF006076">
    <property type="entry name" value="OM_assembly_OMP85"/>
    <property type="match status" value="1"/>
</dbReference>
<dbReference type="InterPro" id="IPR039910">
    <property type="entry name" value="D15-like"/>
</dbReference>
<evidence type="ECO:0000256" key="6">
    <source>
        <dbReference type="ARBA" id="ARBA00023136"/>
    </source>
</evidence>
<dbReference type="InterPro" id="IPR034746">
    <property type="entry name" value="POTRA"/>
</dbReference>
<dbReference type="PROSITE" id="PS51779">
    <property type="entry name" value="POTRA"/>
    <property type="match status" value="3"/>
</dbReference>
<dbReference type="Pfam" id="PF07244">
    <property type="entry name" value="POTRA"/>
    <property type="match status" value="3"/>
</dbReference>
<feature type="signal peptide" evidence="9">
    <location>
        <begin position="1"/>
        <end position="18"/>
    </location>
</feature>
<dbReference type="RefSeq" id="WP_138154923.1">
    <property type="nucleotide sequence ID" value="NZ_JRPC02000003.1"/>
</dbReference>
<gene>
    <name evidence="11" type="primary">bamA</name>
    <name evidence="11" type="ORF">LS72_001760</name>
</gene>
<evidence type="ECO:0000256" key="9">
    <source>
        <dbReference type="SAM" id="SignalP"/>
    </source>
</evidence>
<protein>
    <recommendedName>
        <fullName evidence="8">Outer membrane protein assembly factor BamA</fullName>
    </recommendedName>
</protein>
<dbReference type="InterPro" id="IPR010827">
    <property type="entry name" value="BamA/TamA_POTRA"/>
</dbReference>
<dbReference type="Gene3D" id="3.10.20.310">
    <property type="entry name" value="membrane protein fhac"/>
    <property type="match status" value="5"/>
</dbReference>
<feature type="domain" description="POTRA" evidence="10">
    <location>
        <begin position="348"/>
        <end position="420"/>
    </location>
</feature>
<keyword evidence="7" id="KW-0998">Cell outer membrane</keyword>
<evidence type="ECO:0000256" key="7">
    <source>
        <dbReference type="ARBA" id="ARBA00023237"/>
    </source>
</evidence>
<dbReference type="InterPro" id="IPR023707">
    <property type="entry name" value="OM_assembly_BamA"/>
</dbReference>
<comment type="caution">
    <text evidence="11">The sequence shown here is derived from an EMBL/GenBank/DDBJ whole genome shotgun (WGS) entry which is preliminary data.</text>
</comment>
<keyword evidence="12" id="KW-1185">Reference proteome</keyword>
<accession>A0A4U8UFX3</accession>
<name>A0A4U8UFX3_9HELI</name>
<dbReference type="GO" id="GO:0071709">
    <property type="term" value="P:membrane assembly"/>
    <property type="evidence" value="ECO:0007669"/>
    <property type="project" value="InterPro"/>
</dbReference>
<reference evidence="11 12" key="1">
    <citation type="journal article" date="2014" name="Genome Announc.">
        <title>Draft genome sequences of eight enterohepatic helicobacter species isolated from both laboratory and wild rodents.</title>
        <authorList>
            <person name="Sheh A."/>
            <person name="Shen Z."/>
            <person name="Fox J.G."/>
        </authorList>
    </citation>
    <scope>NUCLEOTIDE SEQUENCE [LARGE SCALE GENOMIC DNA]</scope>
    <source>
        <strain evidence="11 12">MIT-03-7007</strain>
    </source>
</reference>
<evidence type="ECO:0000313" key="11">
    <source>
        <dbReference type="EMBL" id="TLE16835.1"/>
    </source>
</evidence>
<comment type="subcellular location">
    <subcellularLocation>
        <location evidence="1">Membrane</location>
    </subcellularLocation>
</comment>
<evidence type="ECO:0000256" key="4">
    <source>
        <dbReference type="ARBA" id="ARBA00022729"/>
    </source>
</evidence>
<dbReference type="InterPro" id="IPR000184">
    <property type="entry name" value="Bac_surfAg_D15"/>
</dbReference>
<feature type="domain" description="POTRA" evidence="10">
    <location>
        <begin position="266"/>
        <end position="345"/>
    </location>
</feature>
<sequence>MKALKSFLLGLVGSCALAVGAELPIIKEVRYDGLNYISPLIANEIAKVQIGKTLDIQRINQSILDFYKQGYFKDIWATEEDGILVFHFVEKPVIASLIISGYGAGKDQAVINKEIGLKKGDVYDEMKINATKKRIIEMLEKQGRYDTIIESKIEEISQNALKVTLEINQGEEIIIRKANYYGRKNLKVSRIEASTANKERDFLGWMWGFNSGKLQINEIETDSLRIQDLYLQKGYLDAKVSQPFLRTDFTIYDAELDYYIEEGKPYKVSGIDIVQEEMVIDDEELYSAIKTKQKKVFNISTMRKDAETLKYKVGDLGYAFARVTPDLDKDVEKSEVRIVYYIQPGKKVKVNDVIISGNSKTLDRVIRRNILLAPGDQYNMTKITRSKNSIMRSGGFDDIQIEEKRIDEENIDLLVKVKEAKTGEFSFGVGYGSYDGIMGSASIKDRNIFGTGLTAGIYLDKSQISTSYRFNIYNPAVLDSNYSLSTDVYQSQYDNFDYKEKTRGFSLVGGRRITDTLETTLGYMYQQSELSSFSNSFYLNYYRGKYTKSSIIPGVYYDNTDSYFFPKNGWKANASLEYAGVGGDAEFLKYFGNLYFFKNLEDLIDVDLTFRFRSKLGYIQDNGYVPLNERFYLGGINSLRGYQTNSISPRDRFGTRIGANKTSYSSVELSYGLFETVPMRLSVFYDYGMLGKNDITQIRRSSTGIALEWISPIGAITFIIPKALDNKPGDNTSSFEFTMGQRF</sequence>
<dbReference type="PANTHER" id="PTHR12815:SF23">
    <property type="entry name" value="OUTER MEMBRANE PROTEIN ASSEMBLY FACTOR BAMA"/>
    <property type="match status" value="1"/>
</dbReference>
<dbReference type="AlphaFoldDB" id="A0A4U8UFX3"/>
<keyword evidence="4 9" id="KW-0732">Signal</keyword>
<keyword evidence="2" id="KW-1134">Transmembrane beta strand</keyword>
<feature type="chain" id="PRO_5020222382" description="Outer membrane protein assembly factor BamA" evidence="9">
    <location>
        <begin position="19"/>
        <end position="743"/>
    </location>
</feature>
<evidence type="ECO:0000256" key="3">
    <source>
        <dbReference type="ARBA" id="ARBA00022692"/>
    </source>
</evidence>
<dbReference type="GO" id="GO:0009279">
    <property type="term" value="C:cell outer membrane"/>
    <property type="evidence" value="ECO:0007669"/>
    <property type="project" value="UniProtKB-UniRule"/>
</dbReference>
<dbReference type="NCBIfam" id="TIGR03303">
    <property type="entry name" value="OM_YaeT"/>
    <property type="match status" value="1"/>
</dbReference>
<evidence type="ECO:0000259" key="10">
    <source>
        <dbReference type="PROSITE" id="PS51779"/>
    </source>
</evidence>
<dbReference type="Proteomes" id="UP000029920">
    <property type="component" value="Unassembled WGS sequence"/>
</dbReference>
<keyword evidence="6" id="KW-0472">Membrane</keyword>
<feature type="domain" description="POTRA" evidence="10">
    <location>
        <begin position="92"/>
        <end position="168"/>
    </location>
</feature>
<evidence type="ECO:0000256" key="2">
    <source>
        <dbReference type="ARBA" id="ARBA00022452"/>
    </source>
</evidence>
<proteinExistence type="predicted"/>
<dbReference type="PANTHER" id="PTHR12815">
    <property type="entry name" value="SORTING AND ASSEMBLY MACHINERY SAMM50 PROTEIN FAMILY MEMBER"/>
    <property type="match status" value="1"/>
</dbReference>
<keyword evidence="5" id="KW-0677">Repeat</keyword>
<dbReference type="Gene3D" id="2.40.160.50">
    <property type="entry name" value="membrane protein fhac: a member of the omp85/tpsb transporter family"/>
    <property type="match status" value="1"/>
</dbReference>
<evidence type="ECO:0000256" key="5">
    <source>
        <dbReference type="ARBA" id="ARBA00022737"/>
    </source>
</evidence>
<keyword evidence="3" id="KW-0812">Transmembrane</keyword>